<reference evidence="7" key="1">
    <citation type="journal article" date="2016" name="Nat. Commun.">
        <title>The Gonium pectorale genome demonstrates co-option of cell cycle regulation during the evolution of multicellularity.</title>
        <authorList>
            <person name="Hanschen E.R."/>
            <person name="Marriage T.N."/>
            <person name="Ferris P.J."/>
            <person name="Hamaji T."/>
            <person name="Toyoda A."/>
            <person name="Fujiyama A."/>
            <person name="Neme R."/>
            <person name="Noguchi H."/>
            <person name="Minakuchi Y."/>
            <person name="Suzuki M."/>
            <person name="Kawai-Toyooka H."/>
            <person name="Smith D.R."/>
            <person name="Sparks H."/>
            <person name="Anderson J."/>
            <person name="Bakaric R."/>
            <person name="Luria V."/>
            <person name="Karger A."/>
            <person name="Kirschner M.W."/>
            <person name="Durand P.M."/>
            <person name="Michod R.E."/>
            <person name="Nozaki H."/>
            <person name="Olson B.J."/>
        </authorList>
    </citation>
    <scope>NUCLEOTIDE SEQUENCE [LARGE SCALE GENOMIC DNA]</scope>
    <source>
        <strain evidence="7">NIES-2863</strain>
    </source>
</reference>
<keyword evidence="4 5" id="KW-0560">Oxidoreductase</keyword>
<dbReference type="InterPro" id="IPR036188">
    <property type="entry name" value="FAD/NAD-bd_sf"/>
</dbReference>
<dbReference type="Gene3D" id="3.50.50.60">
    <property type="entry name" value="FAD/NAD(P)-binding domain"/>
    <property type="match status" value="2"/>
</dbReference>
<evidence type="ECO:0000256" key="1">
    <source>
        <dbReference type="ARBA" id="ARBA00009183"/>
    </source>
</evidence>
<dbReference type="EMBL" id="LSYV01000002">
    <property type="protein sequence ID" value="KXZ56667.1"/>
    <property type="molecule type" value="Genomic_DNA"/>
</dbReference>
<evidence type="ECO:0000313" key="7">
    <source>
        <dbReference type="Proteomes" id="UP000075714"/>
    </source>
</evidence>
<sequence length="210" mass="23779">MQQGLGALGAVPVSAFDTGLDCTVHAEPRDLYRNIQRGKIQRRRAEITSMNHGSLHLSDGTTCAADVVILATGFRRTLPFLPPEVVHKIVQPPDMQLKLYHNIYPYALGGSSLFVMGWNVGLLTCLFADLAARWALELVEGRIRKTTEEMCEFHQKLHQWADTYFEPEAALDIKRGCTTAYGYDYVDDMLEALFLWNDYRRRGEKLKLGT</sequence>
<accession>A0A150H3C2</accession>
<dbReference type="Pfam" id="PF00743">
    <property type="entry name" value="FMO-like"/>
    <property type="match status" value="1"/>
</dbReference>
<dbReference type="EC" id="1.-.-.-" evidence="5"/>
<proteinExistence type="inferred from homology"/>
<name>A0A150H3C2_GONPE</name>
<organism evidence="6 7">
    <name type="scientific">Gonium pectorale</name>
    <name type="common">Green alga</name>
    <dbReference type="NCBI Taxonomy" id="33097"/>
    <lineage>
        <taxon>Eukaryota</taxon>
        <taxon>Viridiplantae</taxon>
        <taxon>Chlorophyta</taxon>
        <taxon>core chlorophytes</taxon>
        <taxon>Chlorophyceae</taxon>
        <taxon>CS clade</taxon>
        <taxon>Chlamydomonadales</taxon>
        <taxon>Volvocaceae</taxon>
        <taxon>Gonium</taxon>
    </lineage>
</organism>
<dbReference type="GO" id="GO:0050660">
    <property type="term" value="F:flavin adenine dinucleotide binding"/>
    <property type="evidence" value="ECO:0007669"/>
    <property type="project" value="InterPro"/>
</dbReference>
<dbReference type="OrthoDB" id="66881at2759"/>
<keyword evidence="2 5" id="KW-0285">Flavoprotein</keyword>
<comment type="cofactor">
    <cofactor evidence="5">
        <name>FAD</name>
        <dbReference type="ChEBI" id="CHEBI:57692"/>
    </cofactor>
</comment>
<dbReference type="Proteomes" id="UP000075714">
    <property type="component" value="Unassembled WGS sequence"/>
</dbReference>
<evidence type="ECO:0000256" key="5">
    <source>
        <dbReference type="RuleBase" id="RU361177"/>
    </source>
</evidence>
<keyword evidence="5" id="KW-0503">Monooxygenase</keyword>
<dbReference type="SUPFAM" id="SSF51905">
    <property type="entry name" value="FAD/NAD(P)-binding domain"/>
    <property type="match status" value="1"/>
</dbReference>
<protein>
    <recommendedName>
        <fullName evidence="5">Flavin-containing monooxygenase</fullName>
        <ecNumber evidence="5">1.-.-.-</ecNumber>
    </recommendedName>
</protein>
<dbReference type="AlphaFoldDB" id="A0A150H3C2"/>
<keyword evidence="3 5" id="KW-0274">FAD</keyword>
<dbReference type="InterPro" id="IPR020946">
    <property type="entry name" value="Flavin_mOase-like"/>
</dbReference>
<evidence type="ECO:0000256" key="4">
    <source>
        <dbReference type="ARBA" id="ARBA00023002"/>
    </source>
</evidence>
<evidence type="ECO:0000256" key="3">
    <source>
        <dbReference type="ARBA" id="ARBA00022827"/>
    </source>
</evidence>
<comment type="caution">
    <text evidence="6">The sequence shown here is derived from an EMBL/GenBank/DDBJ whole genome shotgun (WGS) entry which is preliminary data.</text>
</comment>
<dbReference type="InterPro" id="IPR050346">
    <property type="entry name" value="FMO-like"/>
</dbReference>
<dbReference type="GO" id="GO:0004499">
    <property type="term" value="F:N,N-dimethylaniline monooxygenase activity"/>
    <property type="evidence" value="ECO:0007669"/>
    <property type="project" value="InterPro"/>
</dbReference>
<gene>
    <name evidence="6" type="ORF">GPECTOR_1g600</name>
</gene>
<dbReference type="GO" id="GO:0050661">
    <property type="term" value="F:NADP binding"/>
    <property type="evidence" value="ECO:0007669"/>
    <property type="project" value="InterPro"/>
</dbReference>
<evidence type="ECO:0000256" key="2">
    <source>
        <dbReference type="ARBA" id="ARBA00022630"/>
    </source>
</evidence>
<dbReference type="STRING" id="33097.A0A150H3C2"/>
<comment type="similarity">
    <text evidence="1 5">Belongs to the FMO family.</text>
</comment>
<keyword evidence="7" id="KW-1185">Reference proteome</keyword>
<dbReference type="PANTHER" id="PTHR23023">
    <property type="entry name" value="DIMETHYLANILINE MONOOXYGENASE"/>
    <property type="match status" value="1"/>
</dbReference>
<evidence type="ECO:0000313" key="6">
    <source>
        <dbReference type="EMBL" id="KXZ56667.1"/>
    </source>
</evidence>